<keyword evidence="3" id="KW-1185">Reference proteome</keyword>
<sequence>MAVRGLVFDLYGTLVTRGQGWRAYRELIFALPPWKWRSTRRAALTQAVPSIAEFHAQAGVRRGPGPAHYERLVEEGLAQVELFPETLEVLEQARDQGLALALLSNLAAPYKAPVFELGLAERFDTLVFSCDEGVAKPDPGVFSLTAARLGLAPEELVMVGDSVRDDIRGARGAGFARAVHIDRRPGKRAPKRDRIGHLSEVLDGLNR</sequence>
<gene>
    <name evidence="2" type="ORF">PPSIR1_13950</name>
</gene>
<dbReference type="STRING" id="391625.PPSIR1_13950"/>
<dbReference type="NCBIfam" id="TIGR01549">
    <property type="entry name" value="HAD-SF-IA-v1"/>
    <property type="match status" value="1"/>
</dbReference>
<accession>A6G8X5</accession>
<dbReference type="InterPro" id="IPR051540">
    <property type="entry name" value="S-2-haloacid_dehalogenase"/>
</dbReference>
<dbReference type="SUPFAM" id="SSF56784">
    <property type="entry name" value="HAD-like"/>
    <property type="match status" value="1"/>
</dbReference>
<evidence type="ECO:0000313" key="3">
    <source>
        <dbReference type="Proteomes" id="UP000005801"/>
    </source>
</evidence>
<dbReference type="InterPro" id="IPR006439">
    <property type="entry name" value="HAD-SF_hydro_IA"/>
</dbReference>
<dbReference type="eggNOG" id="COG1011">
    <property type="taxonomic scope" value="Bacteria"/>
</dbReference>
<dbReference type="GO" id="GO:0016787">
    <property type="term" value="F:hydrolase activity"/>
    <property type="evidence" value="ECO:0007669"/>
    <property type="project" value="UniProtKB-KW"/>
</dbReference>
<dbReference type="Pfam" id="PF00702">
    <property type="entry name" value="Hydrolase"/>
    <property type="match status" value="1"/>
</dbReference>
<evidence type="ECO:0000313" key="2">
    <source>
        <dbReference type="EMBL" id="EDM77661.1"/>
    </source>
</evidence>
<dbReference type="SFLD" id="SFLDG01129">
    <property type="entry name" value="C1.5:_HAD__Beta-PGM__Phosphata"/>
    <property type="match status" value="1"/>
</dbReference>
<dbReference type="NCBIfam" id="TIGR01509">
    <property type="entry name" value="HAD-SF-IA-v3"/>
    <property type="match status" value="1"/>
</dbReference>
<dbReference type="SFLD" id="SFLDS00003">
    <property type="entry name" value="Haloacid_Dehalogenase"/>
    <property type="match status" value="1"/>
</dbReference>
<proteinExistence type="predicted"/>
<dbReference type="RefSeq" id="WP_006973170.1">
    <property type="nucleotide sequence ID" value="NZ_ABCS01000042.1"/>
</dbReference>
<dbReference type="OrthoDB" id="9795007at2"/>
<dbReference type="AlphaFoldDB" id="A6G8X5"/>
<evidence type="ECO:0000256" key="1">
    <source>
        <dbReference type="ARBA" id="ARBA00022801"/>
    </source>
</evidence>
<dbReference type="InterPro" id="IPR036412">
    <property type="entry name" value="HAD-like_sf"/>
</dbReference>
<organism evidence="2 3">
    <name type="scientific">Plesiocystis pacifica SIR-1</name>
    <dbReference type="NCBI Taxonomy" id="391625"/>
    <lineage>
        <taxon>Bacteria</taxon>
        <taxon>Pseudomonadati</taxon>
        <taxon>Myxococcota</taxon>
        <taxon>Polyangia</taxon>
        <taxon>Nannocystales</taxon>
        <taxon>Nannocystaceae</taxon>
        <taxon>Plesiocystis</taxon>
    </lineage>
</organism>
<dbReference type="PANTHER" id="PTHR43316">
    <property type="entry name" value="HYDROLASE, HALOACID DELAHOGENASE-RELATED"/>
    <property type="match status" value="1"/>
</dbReference>
<reference evidence="2 3" key="1">
    <citation type="submission" date="2007-06" db="EMBL/GenBank/DDBJ databases">
        <authorList>
            <person name="Shimkets L."/>
            <person name="Ferriera S."/>
            <person name="Johnson J."/>
            <person name="Kravitz S."/>
            <person name="Beeson K."/>
            <person name="Sutton G."/>
            <person name="Rogers Y.-H."/>
            <person name="Friedman R."/>
            <person name="Frazier M."/>
            <person name="Venter J.C."/>
        </authorList>
    </citation>
    <scope>NUCLEOTIDE SEQUENCE [LARGE SCALE GENOMIC DNA]</scope>
    <source>
        <strain evidence="2 3">SIR-1</strain>
    </source>
</reference>
<keyword evidence="1 2" id="KW-0378">Hydrolase</keyword>
<protein>
    <submittedName>
        <fullName evidence="2">Probable hydrolase</fullName>
    </submittedName>
</protein>
<dbReference type="EMBL" id="ABCS01000042">
    <property type="protein sequence ID" value="EDM77661.1"/>
    <property type="molecule type" value="Genomic_DNA"/>
</dbReference>
<comment type="caution">
    <text evidence="2">The sequence shown here is derived from an EMBL/GenBank/DDBJ whole genome shotgun (WGS) entry which is preliminary data.</text>
</comment>
<dbReference type="InterPro" id="IPR023214">
    <property type="entry name" value="HAD_sf"/>
</dbReference>
<name>A6G8X5_9BACT</name>
<dbReference type="Proteomes" id="UP000005801">
    <property type="component" value="Unassembled WGS sequence"/>
</dbReference>
<dbReference type="Gene3D" id="3.40.50.1000">
    <property type="entry name" value="HAD superfamily/HAD-like"/>
    <property type="match status" value="1"/>
</dbReference>